<dbReference type="AlphaFoldDB" id="A0A4R3YT62"/>
<evidence type="ECO:0000256" key="1">
    <source>
        <dbReference type="SAM" id="Phobius"/>
    </source>
</evidence>
<gene>
    <name evidence="2" type="ORF">EDC52_105215</name>
</gene>
<name>A0A4R3YT62_9GAMM</name>
<keyword evidence="1" id="KW-1133">Transmembrane helix</keyword>
<dbReference type="EMBL" id="SMCR01000005">
    <property type="protein sequence ID" value="TCV95612.1"/>
    <property type="molecule type" value="Genomic_DNA"/>
</dbReference>
<comment type="caution">
    <text evidence="2">The sequence shown here is derived from an EMBL/GenBank/DDBJ whole genome shotgun (WGS) entry which is preliminary data.</text>
</comment>
<feature type="transmembrane region" description="Helical" evidence="1">
    <location>
        <begin position="15"/>
        <end position="35"/>
    </location>
</feature>
<keyword evidence="3" id="KW-1185">Reference proteome</keyword>
<evidence type="ECO:0000313" key="3">
    <source>
        <dbReference type="Proteomes" id="UP000295719"/>
    </source>
</evidence>
<keyword evidence="1" id="KW-0472">Membrane</keyword>
<reference evidence="2 3" key="1">
    <citation type="submission" date="2019-03" db="EMBL/GenBank/DDBJ databases">
        <title>Genomic Encyclopedia of Type Strains, Phase IV (KMG-IV): sequencing the most valuable type-strain genomes for metagenomic binning, comparative biology and taxonomic classification.</title>
        <authorList>
            <person name="Goeker M."/>
        </authorList>
    </citation>
    <scope>NUCLEOTIDE SEQUENCE [LARGE SCALE GENOMIC DNA]</scope>
    <source>
        <strain evidence="2 3">DSM 19580</strain>
    </source>
</reference>
<keyword evidence="1" id="KW-0812">Transmembrane</keyword>
<organism evidence="2 3">
    <name type="scientific">Biostraticola tofi</name>
    <dbReference type="NCBI Taxonomy" id="466109"/>
    <lineage>
        <taxon>Bacteria</taxon>
        <taxon>Pseudomonadati</taxon>
        <taxon>Pseudomonadota</taxon>
        <taxon>Gammaproteobacteria</taxon>
        <taxon>Enterobacterales</taxon>
        <taxon>Bruguierivoracaceae</taxon>
        <taxon>Biostraticola</taxon>
    </lineage>
</organism>
<dbReference type="Proteomes" id="UP000295719">
    <property type="component" value="Unassembled WGS sequence"/>
</dbReference>
<evidence type="ECO:0000313" key="2">
    <source>
        <dbReference type="EMBL" id="TCV95612.1"/>
    </source>
</evidence>
<protein>
    <submittedName>
        <fullName evidence="2">Uncharacterized protein</fullName>
    </submittedName>
</protein>
<proteinExistence type="predicted"/>
<sequence>MLKTATDGGYDDVRLVTLMTLSALYGPVKLFILLMQ</sequence>
<accession>A0A4R3YT62</accession>